<dbReference type="InterPro" id="IPR036291">
    <property type="entry name" value="NAD(P)-bd_dom_sf"/>
</dbReference>
<dbReference type="InterPro" id="IPR006140">
    <property type="entry name" value="D-isomer_DH_NAD-bd"/>
</dbReference>
<evidence type="ECO:0000256" key="4">
    <source>
        <dbReference type="RuleBase" id="RU003719"/>
    </source>
</evidence>
<dbReference type="RefSeq" id="WP_091833290.1">
    <property type="nucleotide sequence ID" value="NZ_FNZK01000016.1"/>
</dbReference>
<sequence length="330" mass="36835">MKIMVYDVLDYEKTVLKKLEQELEIEFCCSTENFLPENIALAAGCDAVSIMGYSRVDAQMLKTLKEMGIVHLSTRTVGFDNIDIKAAEKTGIHVSNARYMPANVADFTVMLMLMLLRKVKISVCRSLVNDFSLDGLKGREMRSLTIGIIGTGKIGFTVIQNISGFGCKIIAFDKYKNKAVEEYATYVELDELYAQSDIISLHMPLTDDNYHMINKDTIAKMKDGVLLVNTARGGLMDSEALIHALEKEKVSGAGLDTIEEEDGVMHVDIGAQILDKRSLLYLKQFPNVVFTQHYAFFTEEATESMVRCGILSLKYGLEGAENPYEVTRSN</sequence>
<keyword evidence="8" id="KW-1185">Reference proteome</keyword>
<evidence type="ECO:0000256" key="3">
    <source>
        <dbReference type="ARBA" id="ARBA00023027"/>
    </source>
</evidence>
<gene>
    <name evidence="7" type="ORF">SAMN05660742_11633</name>
</gene>
<dbReference type="SUPFAM" id="SSF51735">
    <property type="entry name" value="NAD(P)-binding Rossmann-fold domains"/>
    <property type="match status" value="1"/>
</dbReference>
<reference evidence="7 8" key="1">
    <citation type="submission" date="2016-10" db="EMBL/GenBank/DDBJ databases">
        <authorList>
            <person name="de Groot N.N."/>
        </authorList>
    </citation>
    <scope>NUCLEOTIDE SEQUENCE [LARGE SCALE GENOMIC DNA]</scope>
    <source>
        <strain evidence="7 8">DSM 2179</strain>
    </source>
</reference>
<dbReference type="STRING" id="84035.SAMN05660742_11633"/>
<dbReference type="InterPro" id="IPR029753">
    <property type="entry name" value="D-isomer_DH_CS"/>
</dbReference>
<evidence type="ECO:0000259" key="5">
    <source>
        <dbReference type="Pfam" id="PF00389"/>
    </source>
</evidence>
<feature type="domain" description="D-isomer specific 2-hydroxyacid dehydrogenase NAD-binding" evidence="6">
    <location>
        <begin position="109"/>
        <end position="295"/>
    </location>
</feature>
<dbReference type="EMBL" id="FNZK01000016">
    <property type="protein sequence ID" value="SEJ75651.1"/>
    <property type="molecule type" value="Genomic_DNA"/>
</dbReference>
<name>A0A1H7BDC8_9FIRM</name>
<dbReference type="PROSITE" id="PS00671">
    <property type="entry name" value="D_2_HYDROXYACID_DH_3"/>
    <property type="match status" value="1"/>
</dbReference>
<dbReference type="Pfam" id="PF02826">
    <property type="entry name" value="2-Hacid_dh_C"/>
    <property type="match status" value="1"/>
</dbReference>
<evidence type="ECO:0000256" key="2">
    <source>
        <dbReference type="ARBA" id="ARBA00023002"/>
    </source>
</evidence>
<dbReference type="InterPro" id="IPR006139">
    <property type="entry name" value="D-isomer_2_OHA_DH_cat_dom"/>
</dbReference>
<protein>
    <submittedName>
        <fullName evidence="7">D-lactate dehydrogenase</fullName>
    </submittedName>
</protein>
<dbReference type="InterPro" id="IPR029752">
    <property type="entry name" value="D-isomer_DH_CS1"/>
</dbReference>
<dbReference type="GO" id="GO:0051287">
    <property type="term" value="F:NAD binding"/>
    <property type="evidence" value="ECO:0007669"/>
    <property type="project" value="InterPro"/>
</dbReference>
<dbReference type="AlphaFoldDB" id="A0A1H7BDC8"/>
<evidence type="ECO:0000313" key="8">
    <source>
        <dbReference type="Proteomes" id="UP000199662"/>
    </source>
</evidence>
<comment type="similarity">
    <text evidence="1 4">Belongs to the D-isomer specific 2-hydroxyacid dehydrogenase family.</text>
</comment>
<keyword evidence="2 4" id="KW-0560">Oxidoreductase</keyword>
<feature type="domain" description="D-isomer specific 2-hydroxyacid dehydrogenase catalytic" evidence="5">
    <location>
        <begin position="4"/>
        <end position="326"/>
    </location>
</feature>
<dbReference type="GO" id="GO:0008720">
    <property type="term" value="F:D-lactate dehydrogenase (NAD+) activity"/>
    <property type="evidence" value="ECO:0007669"/>
    <property type="project" value="TreeGrafter"/>
</dbReference>
<evidence type="ECO:0000259" key="6">
    <source>
        <dbReference type="Pfam" id="PF02826"/>
    </source>
</evidence>
<keyword evidence="3" id="KW-0520">NAD</keyword>
<dbReference type="PROSITE" id="PS00065">
    <property type="entry name" value="D_2_HYDROXYACID_DH_1"/>
    <property type="match status" value="1"/>
</dbReference>
<dbReference type="SUPFAM" id="SSF52283">
    <property type="entry name" value="Formate/glycerate dehydrogenase catalytic domain-like"/>
    <property type="match status" value="1"/>
</dbReference>
<dbReference type="Gene3D" id="3.40.50.720">
    <property type="entry name" value="NAD(P)-binding Rossmann-like Domain"/>
    <property type="match status" value="2"/>
</dbReference>
<evidence type="ECO:0000313" key="7">
    <source>
        <dbReference type="EMBL" id="SEJ75651.1"/>
    </source>
</evidence>
<dbReference type="InterPro" id="IPR058205">
    <property type="entry name" value="D-LDH-like"/>
</dbReference>
<dbReference type="Pfam" id="PF00389">
    <property type="entry name" value="2-Hacid_dh"/>
    <property type="match status" value="1"/>
</dbReference>
<dbReference type="PANTHER" id="PTHR43026">
    <property type="entry name" value="2-HYDROXYACID DEHYDROGENASE HOMOLOG 1-RELATED"/>
    <property type="match status" value="1"/>
</dbReference>
<dbReference type="PROSITE" id="PS00670">
    <property type="entry name" value="D_2_HYDROXYACID_DH_2"/>
    <property type="match status" value="1"/>
</dbReference>
<proteinExistence type="inferred from homology"/>
<organism evidence="7 8">
    <name type="scientific">Propionispira arboris</name>
    <dbReference type="NCBI Taxonomy" id="84035"/>
    <lineage>
        <taxon>Bacteria</taxon>
        <taxon>Bacillati</taxon>
        <taxon>Bacillota</taxon>
        <taxon>Negativicutes</taxon>
        <taxon>Selenomonadales</taxon>
        <taxon>Selenomonadaceae</taxon>
        <taxon>Propionispira</taxon>
    </lineage>
</organism>
<dbReference type="Proteomes" id="UP000199662">
    <property type="component" value="Unassembled WGS sequence"/>
</dbReference>
<accession>A0A1H7BDC8</accession>
<dbReference type="PANTHER" id="PTHR43026:SF1">
    <property type="entry name" value="2-HYDROXYACID DEHYDROGENASE HOMOLOG 1-RELATED"/>
    <property type="match status" value="1"/>
</dbReference>
<evidence type="ECO:0000256" key="1">
    <source>
        <dbReference type="ARBA" id="ARBA00005854"/>
    </source>
</evidence>